<dbReference type="PROSITE" id="PS51318">
    <property type="entry name" value="TAT"/>
    <property type="match status" value="1"/>
</dbReference>
<evidence type="ECO:0000256" key="1">
    <source>
        <dbReference type="ARBA" id="ARBA00004418"/>
    </source>
</evidence>
<keyword evidence="4" id="KW-0732">Signal</keyword>
<dbReference type="PIRSF" id="PIRSF002741">
    <property type="entry name" value="MppA"/>
    <property type="match status" value="1"/>
</dbReference>
<proteinExistence type="inferred from homology"/>
<name>A0ABR7RLH9_9PROT</name>
<dbReference type="InterPro" id="IPR030678">
    <property type="entry name" value="Peptide/Ni-bd"/>
</dbReference>
<dbReference type="PANTHER" id="PTHR30290">
    <property type="entry name" value="PERIPLASMIC BINDING COMPONENT OF ABC TRANSPORTER"/>
    <property type="match status" value="1"/>
</dbReference>
<feature type="domain" description="Solute-binding protein family 5" evidence="5">
    <location>
        <begin position="90"/>
        <end position="460"/>
    </location>
</feature>
<dbReference type="PANTHER" id="PTHR30290:SF10">
    <property type="entry name" value="PERIPLASMIC OLIGOPEPTIDE-BINDING PROTEIN-RELATED"/>
    <property type="match status" value="1"/>
</dbReference>
<organism evidence="6 7">
    <name type="scientific">Teichococcus aerophilus</name>
    <dbReference type="NCBI Taxonomy" id="1224513"/>
    <lineage>
        <taxon>Bacteria</taxon>
        <taxon>Pseudomonadati</taxon>
        <taxon>Pseudomonadota</taxon>
        <taxon>Alphaproteobacteria</taxon>
        <taxon>Acetobacterales</taxon>
        <taxon>Roseomonadaceae</taxon>
        <taxon>Roseomonas</taxon>
    </lineage>
</organism>
<keyword evidence="7" id="KW-1185">Reference proteome</keyword>
<dbReference type="Gene3D" id="3.10.105.10">
    <property type="entry name" value="Dipeptide-binding Protein, Domain 3"/>
    <property type="match status" value="1"/>
</dbReference>
<dbReference type="InterPro" id="IPR000914">
    <property type="entry name" value="SBP_5_dom"/>
</dbReference>
<dbReference type="Pfam" id="PF00496">
    <property type="entry name" value="SBP_bac_5"/>
    <property type="match status" value="1"/>
</dbReference>
<dbReference type="CDD" id="cd08512">
    <property type="entry name" value="PBP2_NikA_DppA_OppA_like_7"/>
    <property type="match status" value="1"/>
</dbReference>
<gene>
    <name evidence="6" type="ORF">IBL26_09060</name>
</gene>
<evidence type="ECO:0000313" key="6">
    <source>
        <dbReference type="EMBL" id="MBC9206980.1"/>
    </source>
</evidence>
<accession>A0ABR7RLH9</accession>
<dbReference type="InterPro" id="IPR039424">
    <property type="entry name" value="SBP_5"/>
</dbReference>
<reference evidence="6 7" key="1">
    <citation type="journal article" date="2013" name="Int. J. Syst. Evol. Microbiol.">
        <title>Roseomonas aerophila sp. nov., isolated from air.</title>
        <authorList>
            <person name="Kim S.J."/>
            <person name="Weon H.Y."/>
            <person name="Ahn J.H."/>
            <person name="Hong S.B."/>
            <person name="Seok S.J."/>
            <person name="Whang K.S."/>
            <person name="Kwon S.W."/>
        </authorList>
    </citation>
    <scope>NUCLEOTIDE SEQUENCE [LARGE SCALE GENOMIC DNA]</scope>
    <source>
        <strain evidence="6 7">NBRC 108923</strain>
    </source>
</reference>
<dbReference type="Proteomes" id="UP000626026">
    <property type="component" value="Unassembled WGS sequence"/>
</dbReference>
<dbReference type="Gene3D" id="3.40.190.10">
    <property type="entry name" value="Periplasmic binding protein-like II"/>
    <property type="match status" value="1"/>
</dbReference>
<evidence type="ECO:0000256" key="2">
    <source>
        <dbReference type="ARBA" id="ARBA00005695"/>
    </source>
</evidence>
<comment type="subcellular location">
    <subcellularLocation>
        <location evidence="1">Periplasm</location>
    </subcellularLocation>
</comment>
<evidence type="ECO:0000313" key="7">
    <source>
        <dbReference type="Proteomes" id="UP000626026"/>
    </source>
</evidence>
<dbReference type="InterPro" id="IPR006311">
    <property type="entry name" value="TAT_signal"/>
</dbReference>
<protein>
    <submittedName>
        <fullName evidence="6">ABC transporter substrate-binding protein</fullName>
    </submittedName>
</protein>
<comment type="caution">
    <text evidence="6">The sequence shown here is derived from an EMBL/GenBank/DDBJ whole genome shotgun (WGS) entry which is preliminary data.</text>
</comment>
<evidence type="ECO:0000256" key="4">
    <source>
        <dbReference type="ARBA" id="ARBA00022729"/>
    </source>
</evidence>
<dbReference type="EMBL" id="JACTVA010000012">
    <property type="protein sequence ID" value="MBC9206980.1"/>
    <property type="molecule type" value="Genomic_DNA"/>
</dbReference>
<evidence type="ECO:0000256" key="3">
    <source>
        <dbReference type="ARBA" id="ARBA00022448"/>
    </source>
</evidence>
<keyword evidence="3" id="KW-0813">Transport</keyword>
<dbReference type="SUPFAM" id="SSF53850">
    <property type="entry name" value="Periplasmic binding protein-like II"/>
    <property type="match status" value="1"/>
</dbReference>
<sequence>MKFNRRQGLKGAIGAAAGAWAGGVAPRPALAQSRAETLRQVMGGTINTLDPTIPGGTRETYGLAMSTYDRLASFGRKQVGGAWVFDLEDIRGELAGKVDRAADGRGFTFHLRDGATWHDGSPVTAEDVKWSLDRAVLAKSLAPTQLSSGSLTQAGQFRIVGERSVEVQLEKPDRLALANLCVPFAMMINSRLAKQHATAEDPWAQAWLKENTAGGGAYMVETYRPGQQVVLKRNDAWKNGADGALPFFRRVIVQTVPEAATRANLIERGDADLAIDLQASDVPGLERDGKVKIVSIPQTNGFNAVIFNTRMAPFDDARVRQAVAAAMPYEDMFQAALFGRGRGLFGAGWAEAPDAAFPQPMPLRTDLDRARRLLAEAGLRDGFATTFSFSASAAPVAEPMAALVKEALARIGIQVTIQKLPDAQMTTMVVEKRLPFFAESGTAWLPATDYFFRTYFTGEQRWNFSSWNNAEINDLAQALRFEADAAKYASGCRRMITLLAQEAPQLMLWQPNHDAAMARDIGGYTYWFHRQVDYRDLRRG</sequence>
<evidence type="ECO:0000259" key="5">
    <source>
        <dbReference type="Pfam" id="PF00496"/>
    </source>
</evidence>
<comment type="similarity">
    <text evidence="2">Belongs to the bacterial solute-binding protein 5 family.</text>
</comment>